<organism evidence="2 3">
    <name type="scientific">Serratia silvae</name>
    <dbReference type="NCBI Taxonomy" id="2824122"/>
    <lineage>
        <taxon>Bacteria</taxon>
        <taxon>Pseudomonadati</taxon>
        <taxon>Pseudomonadota</taxon>
        <taxon>Gammaproteobacteria</taxon>
        <taxon>Enterobacterales</taxon>
        <taxon>Yersiniaceae</taxon>
        <taxon>Serratia</taxon>
    </lineage>
</organism>
<feature type="region of interest" description="Disordered" evidence="1">
    <location>
        <begin position="228"/>
        <end position="258"/>
    </location>
</feature>
<feature type="compositionally biased region" description="Polar residues" evidence="1">
    <location>
        <begin position="240"/>
        <end position="249"/>
    </location>
</feature>
<protein>
    <submittedName>
        <fullName evidence="2">Uncharacterized protein</fullName>
    </submittedName>
</protein>
<sequence>MKYRLTDDLSLTTTDRNLDIVEASNALALIAGLKHDPVASLGPANVFVAENGSRTWIRKHPTEGSAPDFSAYETMPELRPFENLAFGQSLVRSMGLVVSPVVFKNGDLIGQWCVELNTGYGANDMAKTGLKFGATEPVSEVSGVLSHAICFAALRIAGIGRKAYVLQPAVEGENLTLQFMSDTTYQWMLENTDMGKDVFHVPALDEYAFTGISAEEAAAKIEAIMSVEKAPEDDDEPDQTELSIATGTANAEEPPKVG</sequence>
<evidence type="ECO:0000313" key="2">
    <source>
        <dbReference type="EMBL" id="MCL1031411.1"/>
    </source>
</evidence>
<gene>
    <name evidence="2" type="ORF">KAJ71_20665</name>
</gene>
<dbReference type="Proteomes" id="UP001165275">
    <property type="component" value="Unassembled WGS sequence"/>
</dbReference>
<evidence type="ECO:0000256" key="1">
    <source>
        <dbReference type="SAM" id="MobiDB-lite"/>
    </source>
</evidence>
<dbReference type="RefSeq" id="WP_248947422.1">
    <property type="nucleotide sequence ID" value="NZ_CBCSGY010000016.1"/>
</dbReference>
<keyword evidence="3" id="KW-1185">Reference proteome</keyword>
<evidence type="ECO:0000313" key="3">
    <source>
        <dbReference type="Proteomes" id="UP001165275"/>
    </source>
</evidence>
<accession>A0ABT0KHJ8</accession>
<dbReference type="EMBL" id="JAGQDC010000021">
    <property type="protein sequence ID" value="MCL1031411.1"/>
    <property type="molecule type" value="Genomic_DNA"/>
</dbReference>
<name>A0ABT0KHJ8_9GAMM</name>
<comment type="caution">
    <text evidence="2">The sequence shown here is derived from an EMBL/GenBank/DDBJ whole genome shotgun (WGS) entry which is preliminary data.</text>
</comment>
<reference evidence="2" key="1">
    <citation type="submission" date="2021-04" db="EMBL/GenBank/DDBJ databases">
        <title>Genome sequence of Serratia sp. arafor3.</title>
        <authorList>
            <person name="Besaury L."/>
        </authorList>
    </citation>
    <scope>NUCLEOTIDE SEQUENCE</scope>
    <source>
        <strain evidence="2">Arafor3</strain>
    </source>
</reference>
<proteinExistence type="predicted"/>